<gene>
    <name evidence="1" type="ORF">BJ991_001088</name>
</gene>
<organism evidence="1 2">
    <name type="scientific">Microbacterium immunditiarum</name>
    <dbReference type="NCBI Taxonomy" id="337480"/>
    <lineage>
        <taxon>Bacteria</taxon>
        <taxon>Bacillati</taxon>
        <taxon>Actinomycetota</taxon>
        <taxon>Actinomycetes</taxon>
        <taxon>Micrococcales</taxon>
        <taxon>Microbacteriaceae</taxon>
        <taxon>Microbacterium</taxon>
    </lineage>
</organism>
<dbReference type="Proteomes" id="UP000576969">
    <property type="component" value="Unassembled WGS sequence"/>
</dbReference>
<evidence type="ECO:0000313" key="1">
    <source>
        <dbReference type="EMBL" id="NYE19060.1"/>
    </source>
</evidence>
<evidence type="ECO:0000313" key="2">
    <source>
        <dbReference type="Proteomes" id="UP000576969"/>
    </source>
</evidence>
<protein>
    <recommendedName>
        <fullName evidence="3">ATP-binding protein</fullName>
    </recommendedName>
</protein>
<comment type="caution">
    <text evidence="1">The sequence shown here is derived from an EMBL/GenBank/DDBJ whole genome shotgun (WGS) entry which is preliminary data.</text>
</comment>
<dbReference type="RefSeq" id="WP_179488146.1">
    <property type="nucleotide sequence ID" value="NZ_JACCBV010000001.1"/>
</dbReference>
<reference evidence="1 2" key="1">
    <citation type="submission" date="2020-07" db="EMBL/GenBank/DDBJ databases">
        <title>Sequencing the genomes of 1000 actinobacteria strains.</title>
        <authorList>
            <person name="Klenk H.-P."/>
        </authorList>
    </citation>
    <scope>NUCLEOTIDE SEQUENCE [LARGE SCALE GENOMIC DNA]</scope>
    <source>
        <strain evidence="1 2">DSM 24662</strain>
    </source>
</reference>
<name>A0A7Y9KIS3_9MICO</name>
<proteinExistence type="predicted"/>
<dbReference type="Pfam" id="PF13671">
    <property type="entry name" value="AAA_33"/>
    <property type="match status" value="1"/>
</dbReference>
<dbReference type="EMBL" id="JACCBV010000001">
    <property type="protein sequence ID" value="NYE19060.1"/>
    <property type="molecule type" value="Genomic_DNA"/>
</dbReference>
<sequence length="162" mass="18166">MATLHLMVGLPGSGKTTLARELEIAHAALRLTPDEWHIRLFGNDVHDDSDDADWAVHNDRHDAIEALLWETAARALALGMDAILDFGFWTRGERDDFRARARDLGVGLRVHFADASPEQLLERTRARNAARPAGAFHIPEPKLREWIAVFEPPGADELTFTR</sequence>
<evidence type="ECO:0008006" key="3">
    <source>
        <dbReference type="Google" id="ProtNLM"/>
    </source>
</evidence>
<dbReference type="SUPFAM" id="SSF52540">
    <property type="entry name" value="P-loop containing nucleoside triphosphate hydrolases"/>
    <property type="match status" value="1"/>
</dbReference>
<dbReference type="Gene3D" id="3.40.50.300">
    <property type="entry name" value="P-loop containing nucleotide triphosphate hydrolases"/>
    <property type="match status" value="1"/>
</dbReference>
<dbReference type="AlphaFoldDB" id="A0A7Y9KIS3"/>
<dbReference type="InterPro" id="IPR027417">
    <property type="entry name" value="P-loop_NTPase"/>
</dbReference>
<keyword evidence="2" id="KW-1185">Reference proteome</keyword>
<accession>A0A7Y9KIS3</accession>